<feature type="domain" description="ABC transporter" evidence="3">
    <location>
        <begin position="18"/>
        <end position="263"/>
    </location>
</feature>
<dbReference type="STRING" id="571298.SAMN04488026_101418"/>
<keyword evidence="2" id="KW-0067">ATP-binding</keyword>
<evidence type="ECO:0000256" key="1">
    <source>
        <dbReference type="ARBA" id="ARBA00022741"/>
    </source>
</evidence>
<dbReference type="InterPro" id="IPR050107">
    <property type="entry name" value="ABC_carbohydrate_import_ATPase"/>
</dbReference>
<evidence type="ECO:0000313" key="4">
    <source>
        <dbReference type="EMBL" id="SDJ22132.1"/>
    </source>
</evidence>
<keyword evidence="1" id="KW-0547">Nucleotide-binding</keyword>
<dbReference type="AlphaFoldDB" id="A0A1G8RYZ2"/>
<dbReference type="PANTHER" id="PTHR43790:SF8">
    <property type="entry name" value="SUGAR ABC TRANSPORTER ATP-BINDING PROTEIN"/>
    <property type="match status" value="1"/>
</dbReference>
<dbReference type="Proteomes" id="UP000199382">
    <property type="component" value="Unassembled WGS sequence"/>
</dbReference>
<dbReference type="InterPro" id="IPR017871">
    <property type="entry name" value="ABC_transporter-like_CS"/>
</dbReference>
<dbReference type="SUPFAM" id="SSF52540">
    <property type="entry name" value="P-loop containing nucleoside triphosphate hydrolases"/>
    <property type="match status" value="1"/>
</dbReference>
<dbReference type="PROSITE" id="PS00211">
    <property type="entry name" value="ABC_TRANSPORTER_1"/>
    <property type="match status" value="1"/>
</dbReference>
<name>A0A1G8RYZ2_9RHOB</name>
<dbReference type="Pfam" id="PF00005">
    <property type="entry name" value="ABC_tran"/>
    <property type="match status" value="1"/>
</dbReference>
<dbReference type="PANTHER" id="PTHR43790">
    <property type="entry name" value="CARBOHYDRATE TRANSPORT ATP-BINDING PROTEIN MG119-RELATED"/>
    <property type="match status" value="1"/>
</dbReference>
<dbReference type="GO" id="GO:0016887">
    <property type="term" value="F:ATP hydrolysis activity"/>
    <property type="evidence" value="ECO:0007669"/>
    <property type="project" value="InterPro"/>
</dbReference>
<gene>
    <name evidence="4" type="ORF">SAMN04488026_101418</name>
</gene>
<accession>A0A1G8RYZ2</accession>
<dbReference type="Gene3D" id="3.40.50.300">
    <property type="entry name" value="P-loop containing nucleotide triphosphate hydrolases"/>
    <property type="match status" value="1"/>
</dbReference>
<evidence type="ECO:0000256" key="2">
    <source>
        <dbReference type="ARBA" id="ARBA00022840"/>
    </source>
</evidence>
<evidence type="ECO:0000259" key="3">
    <source>
        <dbReference type="PROSITE" id="PS50893"/>
    </source>
</evidence>
<dbReference type="InterPro" id="IPR003439">
    <property type="entry name" value="ABC_transporter-like_ATP-bd"/>
</dbReference>
<dbReference type="GO" id="GO:0005524">
    <property type="term" value="F:ATP binding"/>
    <property type="evidence" value="ECO:0007669"/>
    <property type="project" value="UniProtKB-KW"/>
</dbReference>
<dbReference type="InterPro" id="IPR027417">
    <property type="entry name" value="P-loop_NTPase"/>
</dbReference>
<sequence>MLKRGVASGDSLRGSFPKSAPPVLEVNGWRVGRVEVPHFQLLPGEVVGLVGLTGAGHFGFARSLYTNMAVMAGEMVVDGQKVSRRNPRELQRLGVGFVPDSRMENALTAEGTISENLSLVHPEAGKSGGLLWPRLEGQESRRVMDQLNIRATGPRQTIKTLSGGNKQKASLGKWMYGATDRYKVLIFVEPTEGVDVGAKREIYGHIRQFSERGVAVIVATSDLLEVQQITHRVIPFVAGRPGPEIPAEDYSEQRFIDAMAGEAA</sequence>
<protein>
    <submittedName>
        <fullName evidence="4">ABC transporter</fullName>
    </submittedName>
</protein>
<dbReference type="PROSITE" id="PS50893">
    <property type="entry name" value="ABC_TRANSPORTER_2"/>
    <property type="match status" value="1"/>
</dbReference>
<dbReference type="EMBL" id="FNEK01000014">
    <property type="protein sequence ID" value="SDJ22132.1"/>
    <property type="molecule type" value="Genomic_DNA"/>
</dbReference>
<proteinExistence type="predicted"/>
<evidence type="ECO:0000313" key="5">
    <source>
        <dbReference type="Proteomes" id="UP000199382"/>
    </source>
</evidence>
<organism evidence="4 5">
    <name type="scientific">Aliiruegeria lutimaris</name>
    <dbReference type="NCBI Taxonomy" id="571298"/>
    <lineage>
        <taxon>Bacteria</taxon>
        <taxon>Pseudomonadati</taxon>
        <taxon>Pseudomonadota</taxon>
        <taxon>Alphaproteobacteria</taxon>
        <taxon>Rhodobacterales</taxon>
        <taxon>Roseobacteraceae</taxon>
        <taxon>Aliiruegeria</taxon>
    </lineage>
</organism>
<keyword evidence="5" id="KW-1185">Reference proteome</keyword>
<reference evidence="4 5" key="1">
    <citation type="submission" date="2016-10" db="EMBL/GenBank/DDBJ databases">
        <authorList>
            <person name="de Groot N.N."/>
        </authorList>
    </citation>
    <scope>NUCLEOTIDE SEQUENCE [LARGE SCALE GENOMIC DNA]</scope>
    <source>
        <strain evidence="4 5">DSM 25294</strain>
    </source>
</reference>